<reference evidence="3 4" key="1">
    <citation type="submission" date="2022-03" db="EMBL/GenBank/DDBJ databases">
        <title>Streptomyces yunnanensis P86,complete genome.</title>
        <authorList>
            <person name="Chen S."/>
            <person name="Zhang Q."/>
        </authorList>
    </citation>
    <scope>NUCLEOTIDE SEQUENCE [LARGE SCALE GENOMIC DNA]</scope>
    <source>
        <strain evidence="3 4">P86</strain>
    </source>
</reference>
<evidence type="ECO:0000256" key="2">
    <source>
        <dbReference type="SAM" id="Phobius"/>
    </source>
</evidence>
<dbReference type="RefSeq" id="WP_275305720.1">
    <property type="nucleotide sequence ID" value="NZ_CP095749.1"/>
</dbReference>
<keyword evidence="4" id="KW-1185">Reference proteome</keyword>
<proteinExistence type="predicted"/>
<evidence type="ECO:0000256" key="1">
    <source>
        <dbReference type="SAM" id="MobiDB-lite"/>
    </source>
</evidence>
<sequence>MLQGIADGTMGARNRFPGTRATHWLLAVSIPVLVALHLLGGALWVIDGMQLPGILLSIASGVGLMKVVWVLATPLVRPLACPLMLVPLLAVPLLAYNSVGAVVLQERGVTHSGGVTAVTPWRGKVTEYLCTVREDGPDEIADTVFCEHDDRPGERARVVRDPRALVRPQLAESVADDQFQAVLAAAGSIFLLVVAVSATALGAAVRPKLVRAWQKSGGEPTDEPRSGPAGAVR</sequence>
<dbReference type="Proteomes" id="UP001218629">
    <property type="component" value="Chromosome"/>
</dbReference>
<name>A0ABY8A2B8_9ACTN</name>
<feature type="transmembrane region" description="Helical" evidence="2">
    <location>
        <begin position="52"/>
        <end position="72"/>
    </location>
</feature>
<accession>A0ABY8A2B8</accession>
<keyword evidence="2" id="KW-0472">Membrane</keyword>
<gene>
    <name evidence="3" type="ORF">MOV08_00605</name>
</gene>
<dbReference type="EMBL" id="CP095749">
    <property type="protein sequence ID" value="WEB37961.1"/>
    <property type="molecule type" value="Genomic_DNA"/>
</dbReference>
<feature type="transmembrane region" description="Helical" evidence="2">
    <location>
        <begin position="21"/>
        <end position="46"/>
    </location>
</feature>
<evidence type="ECO:0000313" key="3">
    <source>
        <dbReference type="EMBL" id="WEB37961.1"/>
    </source>
</evidence>
<feature type="region of interest" description="Disordered" evidence="1">
    <location>
        <begin position="214"/>
        <end position="233"/>
    </location>
</feature>
<protein>
    <submittedName>
        <fullName evidence="3">Uncharacterized protein</fullName>
    </submittedName>
</protein>
<evidence type="ECO:0000313" key="4">
    <source>
        <dbReference type="Proteomes" id="UP001218629"/>
    </source>
</evidence>
<keyword evidence="2" id="KW-0812">Transmembrane</keyword>
<feature type="transmembrane region" description="Helical" evidence="2">
    <location>
        <begin position="79"/>
        <end position="99"/>
    </location>
</feature>
<keyword evidence="2" id="KW-1133">Transmembrane helix</keyword>
<feature type="transmembrane region" description="Helical" evidence="2">
    <location>
        <begin position="181"/>
        <end position="205"/>
    </location>
</feature>
<organism evidence="3 4">
    <name type="scientific">Streptomyces yunnanensis</name>
    <dbReference type="NCBI Taxonomy" id="156453"/>
    <lineage>
        <taxon>Bacteria</taxon>
        <taxon>Bacillati</taxon>
        <taxon>Actinomycetota</taxon>
        <taxon>Actinomycetes</taxon>
        <taxon>Kitasatosporales</taxon>
        <taxon>Streptomycetaceae</taxon>
        <taxon>Streptomyces</taxon>
    </lineage>
</organism>